<dbReference type="Proteomes" id="UP001569428">
    <property type="component" value="Unassembled WGS sequence"/>
</dbReference>
<evidence type="ECO:0000313" key="2">
    <source>
        <dbReference type="Proteomes" id="UP001569428"/>
    </source>
</evidence>
<dbReference type="RefSeq" id="WP_371838174.1">
    <property type="nucleotide sequence ID" value="NZ_JBGMEK010000010.1"/>
</dbReference>
<evidence type="ECO:0000313" key="1">
    <source>
        <dbReference type="EMBL" id="MFA0810602.1"/>
    </source>
</evidence>
<dbReference type="InterPro" id="IPR032710">
    <property type="entry name" value="NTF2-like_dom_sf"/>
</dbReference>
<reference evidence="1 2" key="1">
    <citation type="submission" date="2024-08" db="EMBL/GenBank/DDBJ databases">
        <authorList>
            <person name="Ishaq N."/>
        </authorList>
    </citation>
    <scope>NUCLEOTIDE SEQUENCE [LARGE SCALE GENOMIC DNA]</scope>
    <source>
        <strain evidence="1 2">DSM 18651</strain>
    </source>
</reference>
<organism evidence="1 2">
    <name type="scientific">Microbulbifer epialgicus</name>
    <dbReference type="NCBI Taxonomy" id="393907"/>
    <lineage>
        <taxon>Bacteria</taxon>
        <taxon>Pseudomonadati</taxon>
        <taxon>Pseudomonadota</taxon>
        <taxon>Gammaproteobacteria</taxon>
        <taxon>Cellvibrionales</taxon>
        <taxon>Microbulbiferaceae</taxon>
        <taxon>Microbulbifer</taxon>
    </lineage>
</organism>
<dbReference type="EMBL" id="JBGMEK010000010">
    <property type="protein sequence ID" value="MFA0810602.1"/>
    <property type="molecule type" value="Genomic_DNA"/>
</dbReference>
<dbReference type="Gene3D" id="3.10.450.50">
    <property type="match status" value="1"/>
</dbReference>
<comment type="caution">
    <text evidence="1">The sequence shown here is derived from an EMBL/GenBank/DDBJ whole genome shotgun (WGS) entry which is preliminary data.</text>
</comment>
<proteinExistence type="predicted"/>
<gene>
    <name evidence="1" type="ORF">ACCI49_06690</name>
</gene>
<sequence>MNTKKEIQELLTELYKIISGPEDYERDWDRQRRLFTTYAKVIRTSVDNNGNPQSLVMEIQDYPQNFQELIGRQAFYEVEIHNIIEVFGNIAHAFSTYEAWKDSKKTEFIKRGINSIQLYNDGESWRITNMIWDDERPGLSIPSKYNPDAIVEPI</sequence>
<keyword evidence="2" id="KW-1185">Reference proteome</keyword>
<protein>
    <recommendedName>
        <fullName evidence="3">SnoaL-like domain-containing protein</fullName>
    </recommendedName>
</protein>
<name>A0ABV4NXY9_9GAMM</name>
<dbReference type="SUPFAM" id="SSF54427">
    <property type="entry name" value="NTF2-like"/>
    <property type="match status" value="1"/>
</dbReference>
<evidence type="ECO:0008006" key="3">
    <source>
        <dbReference type="Google" id="ProtNLM"/>
    </source>
</evidence>
<accession>A0ABV4NXY9</accession>